<protein>
    <submittedName>
        <fullName evidence="1">Uncharacterized protein</fullName>
    </submittedName>
</protein>
<evidence type="ECO:0000313" key="1">
    <source>
        <dbReference type="EMBL" id="KIG11601.1"/>
    </source>
</evidence>
<dbReference type="AlphaFoldDB" id="A0A0C2CK42"/>
<reference evidence="1 2" key="1">
    <citation type="submission" date="2014-12" db="EMBL/GenBank/DDBJ databases">
        <title>Genome assembly of Enhygromyxa salina DSM 15201.</title>
        <authorList>
            <person name="Sharma G."/>
            <person name="Subramanian S."/>
        </authorList>
    </citation>
    <scope>NUCLEOTIDE SEQUENCE [LARGE SCALE GENOMIC DNA]</scope>
    <source>
        <strain evidence="1 2">DSM 15201</strain>
    </source>
</reference>
<comment type="caution">
    <text evidence="1">The sequence shown here is derived from an EMBL/GenBank/DDBJ whole genome shotgun (WGS) entry which is preliminary data.</text>
</comment>
<dbReference type="Proteomes" id="UP000031599">
    <property type="component" value="Unassembled WGS sequence"/>
</dbReference>
<gene>
    <name evidence="1" type="ORF">DB30_03121</name>
</gene>
<accession>A0A0C2CK42</accession>
<name>A0A0C2CK42_9BACT</name>
<proteinExistence type="predicted"/>
<dbReference type="EMBL" id="JMCC02000225">
    <property type="protein sequence ID" value="KIG11601.1"/>
    <property type="molecule type" value="Genomic_DNA"/>
</dbReference>
<sequence length="130" mass="14055">MLEDLEDEVSPHLDAFSSAALSDRADIDRDALIRLFRQRRRDLEIAVLVLSTRLRSVPPRSIYPGGLLASFVSNALGRRGSQPLSALLAALEQHDPVGWERLTASFGALADASTAIVTQPSPLHGLALTD</sequence>
<organism evidence="1 2">
    <name type="scientific">Enhygromyxa salina</name>
    <dbReference type="NCBI Taxonomy" id="215803"/>
    <lineage>
        <taxon>Bacteria</taxon>
        <taxon>Pseudomonadati</taxon>
        <taxon>Myxococcota</taxon>
        <taxon>Polyangia</taxon>
        <taxon>Nannocystales</taxon>
        <taxon>Nannocystaceae</taxon>
        <taxon>Enhygromyxa</taxon>
    </lineage>
</organism>
<dbReference type="RefSeq" id="WP_052559387.1">
    <property type="nucleotide sequence ID" value="NZ_JMCC02000225.1"/>
</dbReference>
<evidence type="ECO:0000313" key="2">
    <source>
        <dbReference type="Proteomes" id="UP000031599"/>
    </source>
</evidence>